<feature type="transmembrane region" description="Helical" evidence="1">
    <location>
        <begin position="276"/>
        <end position="296"/>
    </location>
</feature>
<sequence>MDTSAPAAATERPASPAQLAWLTREAARWAADGVVSTDQAAAIVGGYRVVRRWSLAALGLWLGAGFVGVGVIWLVAANLDRFPPLGRFLTVALLWLASVAAAEIAARRIRTRRSPVVGGLRGLAVLLYGGVVLQAAQSLQVPAFDATLIGVWAAGALLYAYAVRGLAPLVVGIVLGSGWLVWTLGERAAGPFGVLLAFGALGAAGFALARLHHGQAGGFAATWRLAGAVGALAALFVAALPWNYELTDAGWPGWTAIALAVGLAALAAARARGLDLLEAIAGVLVLVPALAVGAWSSHASSDIGAADITRAVVAVAVFVAAAAAVAAIGVLRDEPHLTWLAVLALAVFTTVQAFAVFAEVITGAWLFVALGIVFAATGWVADRGRREMATALDVITAEGTDR</sequence>
<evidence type="ECO:0000313" key="4">
    <source>
        <dbReference type="Proteomes" id="UP000655410"/>
    </source>
</evidence>
<dbReference type="InterPro" id="IPR018677">
    <property type="entry name" value="DUF2157"/>
</dbReference>
<feature type="domain" description="DUF2157" evidence="2">
    <location>
        <begin position="28"/>
        <end position="164"/>
    </location>
</feature>
<feature type="transmembrane region" description="Helical" evidence="1">
    <location>
        <begin position="118"/>
        <end position="136"/>
    </location>
</feature>
<dbReference type="Pfam" id="PF09925">
    <property type="entry name" value="DUF2157"/>
    <property type="match status" value="1"/>
</dbReference>
<feature type="transmembrane region" description="Helical" evidence="1">
    <location>
        <begin position="142"/>
        <end position="161"/>
    </location>
</feature>
<keyword evidence="1" id="KW-1133">Transmembrane helix</keyword>
<evidence type="ECO:0000313" key="3">
    <source>
        <dbReference type="EMBL" id="GGO92243.1"/>
    </source>
</evidence>
<gene>
    <name evidence="3" type="ORF">GCM10011584_28190</name>
</gene>
<feature type="transmembrane region" description="Helical" evidence="1">
    <location>
        <begin position="188"/>
        <end position="209"/>
    </location>
</feature>
<organism evidence="3 4">
    <name type="scientific">Nocardioides phosphati</name>
    <dbReference type="NCBI Taxonomy" id="1867775"/>
    <lineage>
        <taxon>Bacteria</taxon>
        <taxon>Bacillati</taxon>
        <taxon>Actinomycetota</taxon>
        <taxon>Actinomycetes</taxon>
        <taxon>Propionibacteriales</taxon>
        <taxon>Nocardioidaceae</taxon>
        <taxon>Nocardioides</taxon>
    </lineage>
</organism>
<keyword evidence="1" id="KW-0472">Membrane</keyword>
<feature type="transmembrane region" description="Helical" evidence="1">
    <location>
        <begin position="221"/>
        <end position="244"/>
    </location>
</feature>
<feature type="transmembrane region" description="Helical" evidence="1">
    <location>
        <begin position="166"/>
        <end position="182"/>
    </location>
</feature>
<feature type="transmembrane region" description="Helical" evidence="1">
    <location>
        <begin position="250"/>
        <end position="269"/>
    </location>
</feature>
<feature type="transmembrane region" description="Helical" evidence="1">
    <location>
        <begin position="88"/>
        <end position="106"/>
    </location>
</feature>
<feature type="transmembrane region" description="Helical" evidence="1">
    <location>
        <begin position="364"/>
        <end position="381"/>
    </location>
</feature>
<evidence type="ECO:0000256" key="1">
    <source>
        <dbReference type="SAM" id="Phobius"/>
    </source>
</evidence>
<proteinExistence type="predicted"/>
<keyword evidence="4" id="KW-1185">Reference proteome</keyword>
<name>A0ABQ2NF09_9ACTN</name>
<dbReference type="EMBL" id="BMNI01000008">
    <property type="protein sequence ID" value="GGO92243.1"/>
    <property type="molecule type" value="Genomic_DNA"/>
</dbReference>
<dbReference type="Proteomes" id="UP000655410">
    <property type="component" value="Unassembled WGS sequence"/>
</dbReference>
<protein>
    <recommendedName>
        <fullName evidence="2">DUF2157 domain-containing protein</fullName>
    </recommendedName>
</protein>
<feature type="transmembrane region" description="Helical" evidence="1">
    <location>
        <begin position="55"/>
        <end position="76"/>
    </location>
</feature>
<reference evidence="4" key="1">
    <citation type="journal article" date="2019" name="Int. J. Syst. Evol. Microbiol.">
        <title>The Global Catalogue of Microorganisms (GCM) 10K type strain sequencing project: providing services to taxonomists for standard genome sequencing and annotation.</title>
        <authorList>
            <consortium name="The Broad Institute Genomics Platform"/>
            <consortium name="The Broad Institute Genome Sequencing Center for Infectious Disease"/>
            <person name="Wu L."/>
            <person name="Ma J."/>
        </authorList>
    </citation>
    <scope>NUCLEOTIDE SEQUENCE [LARGE SCALE GENOMIC DNA]</scope>
    <source>
        <strain evidence="4">CGMCC 4.7371</strain>
    </source>
</reference>
<comment type="caution">
    <text evidence="3">The sequence shown here is derived from an EMBL/GenBank/DDBJ whole genome shotgun (WGS) entry which is preliminary data.</text>
</comment>
<feature type="transmembrane region" description="Helical" evidence="1">
    <location>
        <begin position="337"/>
        <end position="358"/>
    </location>
</feature>
<evidence type="ECO:0000259" key="2">
    <source>
        <dbReference type="Pfam" id="PF09925"/>
    </source>
</evidence>
<dbReference type="RefSeq" id="WP_188784662.1">
    <property type="nucleotide sequence ID" value="NZ_BMNI01000008.1"/>
</dbReference>
<keyword evidence="1" id="KW-0812">Transmembrane</keyword>
<accession>A0ABQ2NF09</accession>
<feature type="transmembrane region" description="Helical" evidence="1">
    <location>
        <begin position="308"/>
        <end position="330"/>
    </location>
</feature>